<dbReference type="GO" id="GO:0009307">
    <property type="term" value="P:DNA restriction-modification system"/>
    <property type="evidence" value="ECO:0007669"/>
    <property type="project" value="UniProtKB-KW"/>
</dbReference>
<dbReference type="GO" id="GO:0016787">
    <property type="term" value="F:hydrolase activity"/>
    <property type="evidence" value="ECO:0007669"/>
    <property type="project" value="UniProtKB-KW"/>
</dbReference>
<dbReference type="Gene3D" id="3.90.220.20">
    <property type="entry name" value="DNA methylase specificity domains"/>
    <property type="match status" value="2"/>
</dbReference>
<dbReference type="InterPro" id="IPR000055">
    <property type="entry name" value="Restrct_endonuc_typeI_TRD"/>
</dbReference>
<evidence type="ECO:0000256" key="1">
    <source>
        <dbReference type="ARBA" id="ARBA00010923"/>
    </source>
</evidence>
<feature type="domain" description="Type I restriction modification DNA specificity" evidence="4">
    <location>
        <begin position="200"/>
        <end position="375"/>
    </location>
</feature>
<dbReference type="CDD" id="cd17522">
    <property type="entry name" value="RMtype1_S_MjaORF1531P-TRD1-CR1_like"/>
    <property type="match status" value="1"/>
</dbReference>
<dbReference type="Proteomes" id="UP001198612">
    <property type="component" value="Unassembled WGS sequence"/>
</dbReference>
<evidence type="ECO:0000313" key="5">
    <source>
        <dbReference type="EMBL" id="MCC2227157.1"/>
    </source>
</evidence>
<dbReference type="PANTHER" id="PTHR30408">
    <property type="entry name" value="TYPE-1 RESTRICTION ENZYME ECOKI SPECIFICITY PROTEIN"/>
    <property type="match status" value="1"/>
</dbReference>
<dbReference type="GO" id="GO:0004519">
    <property type="term" value="F:endonuclease activity"/>
    <property type="evidence" value="ECO:0007669"/>
    <property type="project" value="UniProtKB-KW"/>
</dbReference>
<evidence type="ECO:0000256" key="2">
    <source>
        <dbReference type="ARBA" id="ARBA00022747"/>
    </source>
</evidence>
<evidence type="ECO:0000313" key="6">
    <source>
        <dbReference type="Proteomes" id="UP001198612"/>
    </source>
</evidence>
<evidence type="ECO:0000256" key="3">
    <source>
        <dbReference type="ARBA" id="ARBA00023125"/>
    </source>
</evidence>
<comment type="similarity">
    <text evidence="1">Belongs to the type-I restriction system S methylase family.</text>
</comment>
<reference evidence="5 6" key="1">
    <citation type="submission" date="2021-10" db="EMBL/GenBank/DDBJ databases">
        <title>Anaerobic single-cell dispensing facilitates the cultivation of human gut bacteria.</title>
        <authorList>
            <person name="Afrizal A."/>
        </authorList>
    </citation>
    <scope>NUCLEOTIDE SEQUENCE [LARGE SCALE GENOMIC DNA]</scope>
    <source>
        <strain evidence="5 6">CLA-AA-H217</strain>
    </source>
</reference>
<dbReference type="EC" id="3.1.21.-" evidence="5"/>
<dbReference type="EMBL" id="JAJEQQ010000005">
    <property type="protein sequence ID" value="MCC2227157.1"/>
    <property type="molecule type" value="Genomic_DNA"/>
</dbReference>
<dbReference type="PANTHER" id="PTHR30408:SF12">
    <property type="entry name" value="TYPE I RESTRICTION ENZYME MJAVIII SPECIFICITY SUBUNIT"/>
    <property type="match status" value="1"/>
</dbReference>
<dbReference type="InterPro" id="IPR052021">
    <property type="entry name" value="Type-I_RS_S_subunit"/>
</dbReference>
<keyword evidence="3" id="KW-0238">DNA-binding</keyword>
<keyword evidence="5" id="KW-0255">Endonuclease</keyword>
<dbReference type="RefSeq" id="WP_147603053.1">
    <property type="nucleotide sequence ID" value="NZ_JAJEQQ010000005.1"/>
</dbReference>
<keyword evidence="5" id="KW-0378">Hydrolase</keyword>
<accession>A0AAW4W7N7</accession>
<proteinExistence type="inferred from homology"/>
<protein>
    <submittedName>
        <fullName evidence="5">Restriction endonuclease subunit S</fullName>
        <ecNumber evidence="5">3.1.21.-</ecNumber>
    </submittedName>
</protein>
<feature type="domain" description="Type I restriction modification DNA specificity" evidence="4">
    <location>
        <begin position="4"/>
        <end position="170"/>
    </location>
</feature>
<comment type="caution">
    <text evidence="5">The sequence shown here is derived from an EMBL/GenBank/DDBJ whole genome shotgun (WGS) entry which is preliminary data.</text>
</comment>
<sequence length="391" mass="44831">MIKTIDECFSLIQNGANIKQGDVDGGFPITRIETITNDKFSRDRMGYAGITDISKYTSYLLEDGDLLMSHINSVQYLGRTVLYVKQSDETIIHGMNLLRLKARRDVINPAYAKYCFYGHPFRSQIRKITKKSVNQASFAVKDLKQIKLNIPALSEQNEIVMILDKIQQVLAHRIDELSKLDDLIKARFVEMFGDAVDNPMGWEKKQLQEIVTDDCTISYGIVQTGNDQEEGVPVFRPVDIVNRIPKLEELKRTTEEISNKYKRTILKGHEMLITVRANIADTCIVGKEFKGCNVGRGIVPIRTQENIMVLEFLKYLMDSKHLNDDIKSKAKGITLIQLNMEDLREVELIVPPIEQQKAFVEFAEQVDKSKVINQLLQKWNYMCHVTIEKVK</sequence>
<name>A0AAW4W7N7_9FIRM</name>
<dbReference type="AlphaFoldDB" id="A0AAW4W7N7"/>
<dbReference type="SUPFAM" id="SSF116734">
    <property type="entry name" value="DNA methylase specificity domain"/>
    <property type="match status" value="2"/>
</dbReference>
<evidence type="ECO:0000259" key="4">
    <source>
        <dbReference type="Pfam" id="PF01420"/>
    </source>
</evidence>
<dbReference type="GO" id="GO:0003677">
    <property type="term" value="F:DNA binding"/>
    <property type="evidence" value="ECO:0007669"/>
    <property type="project" value="UniProtKB-KW"/>
</dbReference>
<dbReference type="InterPro" id="IPR044946">
    <property type="entry name" value="Restrct_endonuc_typeI_TRD_sf"/>
</dbReference>
<gene>
    <name evidence="5" type="ORF">LKD40_04970</name>
</gene>
<keyword evidence="6" id="KW-1185">Reference proteome</keyword>
<keyword evidence="5" id="KW-0540">Nuclease</keyword>
<keyword evidence="2" id="KW-0680">Restriction system</keyword>
<organism evidence="5 6">
    <name type="scientific">Blautia fusiformis</name>
    <dbReference type="NCBI Taxonomy" id="2881264"/>
    <lineage>
        <taxon>Bacteria</taxon>
        <taxon>Bacillati</taxon>
        <taxon>Bacillota</taxon>
        <taxon>Clostridia</taxon>
        <taxon>Lachnospirales</taxon>
        <taxon>Lachnospiraceae</taxon>
        <taxon>Blautia</taxon>
    </lineage>
</organism>
<dbReference type="Pfam" id="PF01420">
    <property type="entry name" value="Methylase_S"/>
    <property type="match status" value="2"/>
</dbReference>